<evidence type="ECO:0000313" key="3">
    <source>
        <dbReference type="Proteomes" id="UP000324222"/>
    </source>
</evidence>
<dbReference type="Proteomes" id="UP000324222">
    <property type="component" value="Unassembled WGS sequence"/>
</dbReference>
<comment type="caution">
    <text evidence="2">The sequence shown here is derived from an EMBL/GenBank/DDBJ whole genome shotgun (WGS) entry which is preliminary data.</text>
</comment>
<protein>
    <submittedName>
        <fullName evidence="2">Uncharacterized protein</fullName>
    </submittedName>
</protein>
<evidence type="ECO:0000256" key="1">
    <source>
        <dbReference type="SAM" id="MobiDB-lite"/>
    </source>
</evidence>
<dbReference type="AlphaFoldDB" id="A0A5B7DQ99"/>
<keyword evidence="3" id="KW-1185">Reference proteome</keyword>
<name>A0A5B7DQ99_PORTR</name>
<accession>A0A5B7DQ99</accession>
<gene>
    <name evidence="2" type="ORF">E2C01_016887</name>
</gene>
<feature type="compositionally biased region" description="Polar residues" evidence="1">
    <location>
        <begin position="1"/>
        <end position="11"/>
    </location>
</feature>
<evidence type="ECO:0000313" key="2">
    <source>
        <dbReference type="EMBL" id="MPC23822.1"/>
    </source>
</evidence>
<dbReference type="EMBL" id="VSRR010001256">
    <property type="protein sequence ID" value="MPC23822.1"/>
    <property type="molecule type" value="Genomic_DNA"/>
</dbReference>
<sequence length="117" mass="12675">MSAQGRGNNEMSDAYLPGGEGKSELIIVGNKTQLLEARPVPGWPVIRGCQHLLLTRVSSASLSLVCIVWDVAELQISDDHLLRQRILALNKERSSLALLTSSSRQRPLLSRPAGSCA</sequence>
<organism evidence="2 3">
    <name type="scientific">Portunus trituberculatus</name>
    <name type="common">Swimming crab</name>
    <name type="synonym">Neptunus trituberculatus</name>
    <dbReference type="NCBI Taxonomy" id="210409"/>
    <lineage>
        <taxon>Eukaryota</taxon>
        <taxon>Metazoa</taxon>
        <taxon>Ecdysozoa</taxon>
        <taxon>Arthropoda</taxon>
        <taxon>Crustacea</taxon>
        <taxon>Multicrustacea</taxon>
        <taxon>Malacostraca</taxon>
        <taxon>Eumalacostraca</taxon>
        <taxon>Eucarida</taxon>
        <taxon>Decapoda</taxon>
        <taxon>Pleocyemata</taxon>
        <taxon>Brachyura</taxon>
        <taxon>Eubrachyura</taxon>
        <taxon>Portunoidea</taxon>
        <taxon>Portunidae</taxon>
        <taxon>Portuninae</taxon>
        <taxon>Portunus</taxon>
    </lineage>
</organism>
<reference evidence="2 3" key="1">
    <citation type="submission" date="2019-05" db="EMBL/GenBank/DDBJ databases">
        <title>Another draft genome of Portunus trituberculatus and its Hox gene families provides insights of decapod evolution.</title>
        <authorList>
            <person name="Jeong J.-H."/>
            <person name="Song I."/>
            <person name="Kim S."/>
            <person name="Choi T."/>
            <person name="Kim D."/>
            <person name="Ryu S."/>
            <person name="Kim W."/>
        </authorList>
    </citation>
    <scope>NUCLEOTIDE SEQUENCE [LARGE SCALE GENOMIC DNA]</scope>
    <source>
        <tissue evidence="2">Muscle</tissue>
    </source>
</reference>
<feature type="region of interest" description="Disordered" evidence="1">
    <location>
        <begin position="1"/>
        <end position="20"/>
    </location>
</feature>
<proteinExistence type="predicted"/>